<accession>A0A1T5G783</accession>
<evidence type="ECO:0000313" key="3">
    <source>
        <dbReference type="Proteomes" id="UP000190897"/>
    </source>
</evidence>
<name>A0A1T5G783_9BACT</name>
<dbReference type="AlphaFoldDB" id="A0A1T5G783"/>
<dbReference type="InterPro" id="IPR027417">
    <property type="entry name" value="P-loop_NTPase"/>
</dbReference>
<dbReference type="RefSeq" id="WP_082216269.1">
    <property type="nucleotide sequence ID" value="NZ_FUZA01000005.1"/>
</dbReference>
<dbReference type="Gene3D" id="3.40.50.300">
    <property type="entry name" value="P-loop containing nucleotide triphosphate hydrolases"/>
    <property type="match status" value="1"/>
</dbReference>
<dbReference type="InterPro" id="IPR038727">
    <property type="entry name" value="NadR/Ttd14_AAA_dom"/>
</dbReference>
<reference evidence="3" key="1">
    <citation type="submission" date="2017-02" db="EMBL/GenBank/DDBJ databases">
        <authorList>
            <person name="Varghese N."/>
            <person name="Submissions S."/>
        </authorList>
    </citation>
    <scope>NUCLEOTIDE SEQUENCE [LARGE SCALE GENOMIC DNA]</scope>
    <source>
        <strain evidence="3">DSM 22270</strain>
    </source>
</reference>
<dbReference type="SUPFAM" id="SSF52540">
    <property type="entry name" value="P-loop containing nucleoside triphosphate hydrolases"/>
    <property type="match status" value="1"/>
</dbReference>
<feature type="domain" description="NadR/Ttd14 AAA" evidence="1">
    <location>
        <begin position="3"/>
        <end position="166"/>
    </location>
</feature>
<dbReference type="Proteomes" id="UP000190897">
    <property type="component" value="Unassembled WGS sequence"/>
</dbReference>
<gene>
    <name evidence="2" type="ORF">SAMN05660293_03753</name>
</gene>
<proteinExistence type="predicted"/>
<sequence length="180" mass="20455">MDKIIISGGPGSGKSTLLLALESAGFQCVPEVSRELIRQEVAKDSKCVPWKDLACFAKLCLHQMIIDFENVLERELTFFDRGIPDIIAYLRFGGLPVDDIFVAAAKHYRYAANVFIAPPWEAIYINDEERWQTFSEAGALYSEIKNVYTELGYLVTELPLAPVRERVEFTLAKLERIEYN</sequence>
<dbReference type="STRING" id="651661.SAMN05660293_03753"/>
<dbReference type="EMBL" id="FUZA01000005">
    <property type="protein sequence ID" value="SKC04239.1"/>
    <property type="molecule type" value="Genomic_DNA"/>
</dbReference>
<dbReference type="Pfam" id="PF13521">
    <property type="entry name" value="AAA_28"/>
    <property type="match status" value="1"/>
</dbReference>
<keyword evidence="3" id="KW-1185">Reference proteome</keyword>
<evidence type="ECO:0000313" key="2">
    <source>
        <dbReference type="EMBL" id="SKC04239.1"/>
    </source>
</evidence>
<organism evidence="2 3">
    <name type="scientific">Dyadobacter psychrophilus</name>
    <dbReference type="NCBI Taxonomy" id="651661"/>
    <lineage>
        <taxon>Bacteria</taxon>
        <taxon>Pseudomonadati</taxon>
        <taxon>Bacteroidota</taxon>
        <taxon>Cytophagia</taxon>
        <taxon>Cytophagales</taxon>
        <taxon>Spirosomataceae</taxon>
        <taxon>Dyadobacter</taxon>
    </lineage>
</organism>
<protein>
    <submittedName>
        <fullName evidence="2">Predicted ATPase</fullName>
    </submittedName>
</protein>
<evidence type="ECO:0000259" key="1">
    <source>
        <dbReference type="Pfam" id="PF13521"/>
    </source>
</evidence>
<dbReference type="OrthoDB" id="5638848at2"/>